<dbReference type="AlphaFoldDB" id="S7TFG9"/>
<evidence type="ECO:0000256" key="7">
    <source>
        <dbReference type="ARBA" id="ARBA00022967"/>
    </source>
</evidence>
<name>S7TFG9_DESML</name>
<dbReference type="GO" id="GO:0042626">
    <property type="term" value="F:ATPase-coupled transmembrane transporter activity"/>
    <property type="evidence" value="ECO:0007669"/>
    <property type="project" value="TreeGrafter"/>
</dbReference>
<dbReference type="GO" id="GO:0016887">
    <property type="term" value="F:ATP hydrolysis activity"/>
    <property type="evidence" value="ECO:0007669"/>
    <property type="project" value="InterPro"/>
</dbReference>
<keyword evidence="6" id="KW-0067">ATP-binding</keyword>
<reference evidence="10 11" key="1">
    <citation type="journal article" date="2013" name="Genome Announc.">
        <title>Draft genome sequences for three mercury-methylating, sulfate-reducing bacteria.</title>
        <authorList>
            <person name="Brown S.D."/>
            <person name="Hurt R.A.Jr."/>
            <person name="Gilmour C.C."/>
            <person name="Elias D.A."/>
        </authorList>
    </citation>
    <scope>NUCLEOTIDE SEQUENCE [LARGE SCALE GENOMIC DNA]</scope>
    <source>
        <strain evidence="10 11">DSM 2059</strain>
    </source>
</reference>
<dbReference type="InterPro" id="IPR015856">
    <property type="entry name" value="ABC_transpr_CbiO/EcfA_su"/>
</dbReference>
<gene>
    <name evidence="10" type="ORF">dsmv_0672</name>
</gene>
<evidence type="ECO:0000313" key="11">
    <source>
        <dbReference type="Proteomes" id="UP000014977"/>
    </source>
</evidence>
<accession>S7TFG9</accession>
<keyword evidence="8" id="KW-0472">Membrane</keyword>
<evidence type="ECO:0000256" key="3">
    <source>
        <dbReference type="ARBA" id="ARBA00022448"/>
    </source>
</evidence>
<dbReference type="OrthoDB" id="9809450at2"/>
<dbReference type="RefSeq" id="WP_020877783.1">
    <property type="nucleotide sequence ID" value="NZ_ATHJ01000105.1"/>
</dbReference>
<dbReference type="InterPro" id="IPR017871">
    <property type="entry name" value="ABC_transporter-like_CS"/>
</dbReference>
<keyword evidence="4" id="KW-1003">Cell membrane</keyword>
<dbReference type="STRING" id="897.B2D07_16010"/>
<dbReference type="GO" id="GO:0005524">
    <property type="term" value="F:ATP binding"/>
    <property type="evidence" value="ECO:0007669"/>
    <property type="project" value="UniProtKB-KW"/>
</dbReference>
<dbReference type="Pfam" id="PF00005">
    <property type="entry name" value="ABC_tran"/>
    <property type="match status" value="1"/>
</dbReference>
<evidence type="ECO:0000256" key="5">
    <source>
        <dbReference type="ARBA" id="ARBA00022741"/>
    </source>
</evidence>
<sequence>MAILEVSGLIHRFPDGTTALSGIDLVVREGEFVVVAGANGSGKTTFLRHLNALLLPHDGRVLVDGVSTADDPIRARRTVGMVFQDADSQIVGETVYDDVAFGPENLGLEPDRIHRRVTAAMAAVGLAGFEDQRPHLLSGGEKRRVAIAGILAMRSRVLVFDEPFSNLDYPGVRQVLAQIVALHRQGHTILLTTHDLEKVLAHADRLVVISAGRVARNGLPAETVKGIDALGVREPEASRNGMPLSSWLR</sequence>
<dbReference type="PROSITE" id="PS00211">
    <property type="entry name" value="ABC_TRANSPORTER_1"/>
    <property type="match status" value="1"/>
</dbReference>
<dbReference type="eggNOG" id="COG1122">
    <property type="taxonomic scope" value="Bacteria"/>
</dbReference>
<evidence type="ECO:0000256" key="2">
    <source>
        <dbReference type="ARBA" id="ARBA00005417"/>
    </source>
</evidence>
<organism evidence="10 11">
    <name type="scientific">Desulfococcus multivorans DSM 2059</name>
    <dbReference type="NCBI Taxonomy" id="1121405"/>
    <lineage>
        <taxon>Bacteria</taxon>
        <taxon>Pseudomonadati</taxon>
        <taxon>Thermodesulfobacteriota</taxon>
        <taxon>Desulfobacteria</taxon>
        <taxon>Desulfobacterales</taxon>
        <taxon>Desulfococcaceae</taxon>
        <taxon>Desulfococcus</taxon>
    </lineage>
</organism>
<dbReference type="InterPro" id="IPR003593">
    <property type="entry name" value="AAA+_ATPase"/>
</dbReference>
<evidence type="ECO:0000256" key="4">
    <source>
        <dbReference type="ARBA" id="ARBA00022475"/>
    </source>
</evidence>
<protein>
    <submittedName>
        <fullName evidence="10">ABC transporter related protein</fullName>
    </submittedName>
</protein>
<dbReference type="InterPro" id="IPR027417">
    <property type="entry name" value="P-loop_NTPase"/>
</dbReference>
<keyword evidence="3" id="KW-0813">Transport</keyword>
<evidence type="ECO:0000256" key="1">
    <source>
        <dbReference type="ARBA" id="ARBA00004236"/>
    </source>
</evidence>
<evidence type="ECO:0000313" key="10">
    <source>
        <dbReference type="EMBL" id="EPR35967.1"/>
    </source>
</evidence>
<dbReference type="SUPFAM" id="SSF52540">
    <property type="entry name" value="P-loop containing nucleoside triphosphate hydrolases"/>
    <property type="match status" value="1"/>
</dbReference>
<dbReference type="PANTHER" id="PTHR43553">
    <property type="entry name" value="HEAVY METAL TRANSPORTER"/>
    <property type="match status" value="1"/>
</dbReference>
<dbReference type="PATRIC" id="fig|1121405.3.peg.3392"/>
<comment type="caution">
    <text evidence="10">The sequence shown here is derived from an EMBL/GenBank/DDBJ whole genome shotgun (WGS) entry which is preliminary data.</text>
</comment>
<keyword evidence="11" id="KW-1185">Reference proteome</keyword>
<dbReference type="SMART" id="SM00382">
    <property type="entry name" value="AAA"/>
    <property type="match status" value="1"/>
</dbReference>
<dbReference type="PANTHER" id="PTHR43553:SF24">
    <property type="entry name" value="ENERGY-COUPLING FACTOR TRANSPORTER ATP-BINDING PROTEIN ECFA1"/>
    <property type="match status" value="1"/>
</dbReference>
<evidence type="ECO:0000256" key="8">
    <source>
        <dbReference type="ARBA" id="ARBA00023136"/>
    </source>
</evidence>
<dbReference type="Gene3D" id="3.40.50.300">
    <property type="entry name" value="P-loop containing nucleotide triphosphate hydrolases"/>
    <property type="match status" value="1"/>
</dbReference>
<keyword evidence="7" id="KW-1278">Translocase</keyword>
<keyword evidence="5" id="KW-0547">Nucleotide-binding</keyword>
<comment type="subcellular location">
    <subcellularLocation>
        <location evidence="1">Cell membrane</location>
    </subcellularLocation>
</comment>
<dbReference type="Proteomes" id="UP000014977">
    <property type="component" value="Unassembled WGS sequence"/>
</dbReference>
<dbReference type="InterPro" id="IPR050095">
    <property type="entry name" value="ECF_ABC_transporter_ATP-bd"/>
</dbReference>
<dbReference type="FunFam" id="3.40.50.300:FF:000224">
    <property type="entry name" value="Energy-coupling factor transporter ATP-binding protein EcfA"/>
    <property type="match status" value="1"/>
</dbReference>
<proteinExistence type="inferred from homology"/>
<feature type="domain" description="ABC transporter" evidence="9">
    <location>
        <begin position="4"/>
        <end position="236"/>
    </location>
</feature>
<evidence type="ECO:0000259" key="9">
    <source>
        <dbReference type="PROSITE" id="PS50893"/>
    </source>
</evidence>
<dbReference type="InterPro" id="IPR003439">
    <property type="entry name" value="ABC_transporter-like_ATP-bd"/>
</dbReference>
<dbReference type="EMBL" id="ATHJ01000105">
    <property type="protein sequence ID" value="EPR35967.1"/>
    <property type="molecule type" value="Genomic_DNA"/>
</dbReference>
<evidence type="ECO:0000256" key="6">
    <source>
        <dbReference type="ARBA" id="ARBA00022840"/>
    </source>
</evidence>
<dbReference type="PROSITE" id="PS50893">
    <property type="entry name" value="ABC_TRANSPORTER_2"/>
    <property type="match status" value="1"/>
</dbReference>
<comment type="similarity">
    <text evidence="2">Belongs to the ABC transporter superfamily.</text>
</comment>
<dbReference type="GO" id="GO:0043190">
    <property type="term" value="C:ATP-binding cassette (ABC) transporter complex"/>
    <property type="evidence" value="ECO:0007669"/>
    <property type="project" value="TreeGrafter"/>
</dbReference>
<dbReference type="CDD" id="cd03225">
    <property type="entry name" value="ABC_cobalt_CbiO_domain1"/>
    <property type="match status" value="1"/>
</dbReference>